<dbReference type="EMBL" id="JGZD01000005">
    <property type="protein sequence ID" value="KFI73909.1"/>
    <property type="molecule type" value="Genomic_DNA"/>
</dbReference>
<dbReference type="PANTHER" id="PTHR11715">
    <property type="entry name" value="GLYCINE CLEAVAGE SYSTEM H PROTEIN"/>
    <property type="match status" value="1"/>
</dbReference>
<feature type="domain" description="Lipoyl-binding" evidence="5">
    <location>
        <begin position="33"/>
        <end position="115"/>
    </location>
</feature>
<dbReference type="PANTHER" id="PTHR11715:SF3">
    <property type="entry name" value="GLYCINE CLEAVAGE SYSTEM H PROTEIN-RELATED"/>
    <property type="match status" value="1"/>
</dbReference>
<evidence type="ECO:0000313" key="6">
    <source>
        <dbReference type="EMBL" id="KFI73909.1"/>
    </source>
</evidence>
<dbReference type="Gene3D" id="2.40.50.100">
    <property type="match status" value="1"/>
</dbReference>
<dbReference type="PROSITE" id="PS00189">
    <property type="entry name" value="LIPOYL"/>
    <property type="match status" value="1"/>
</dbReference>
<protein>
    <recommendedName>
        <fullName evidence="3">Glycine cleavage system H protein</fullName>
    </recommendedName>
</protein>
<reference evidence="6 7" key="1">
    <citation type="submission" date="2014-03" db="EMBL/GenBank/DDBJ databases">
        <title>Genomics of Bifidobacteria.</title>
        <authorList>
            <person name="Ventura M."/>
            <person name="Milani C."/>
            <person name="Lugli G.A."/>
        </authorList>
    </citation>
    <scope>NUCLEOTIDE SEQUENCE [LARGE SCALE GENOMIC DNA]</scope>
    <source>
        <strain evidence="6 7">LMG 11592</strain>
    </source>
</reference>
<dbReference type="AlphaFoldDB" id="A0A087BSA9"/>
<sequence>MSTDETDRPGRIDVPEQLSYSQEHAWIDDSVDPAVIGITEYAADQLGELVYVDLPEVGDTVQAGDEVVELESSKAVQPLVSPVAGVVRAVNTEVSDDPALVNNDPYGEGWLIKIALDDNEPDMLTSEEYTRIIQS</sequence>
<comment type="similarity">
    <text evidence="1 3">Belongs to the GcvH family.</text>
</comment>
<dbReference type="PROSITE" id="PS50968">
    <property type="entry name" value="BIOTINYL_LIPOYL"/>
    <property type="match status" value="1"/>
</dbReference>
<evidence type="ECO:0000256" key="2">
    <source>
        <dbReference type="ARBA" id="ARBA00022823"/>
    </source>
</evidence>
<dbReference type="InterPro" id="IPR003016">
    <property type="entry name" value="2-oxoA_DH_lipoyl-BS"/>
</dbReference>
<proteinExistence type="inferred from homology"/>
<dbReference type="Proteomes" id="UP000029014">
    <property type="component" value="Unassembled WGS sequence"/>
</dbReference>
<accession>A0A087BSA9</accession>
<organism evidence="6 7">
    <name type="scientific">Bifidobacterium minimum</name>
    <dbReference type="NCBI Taxonomy" id="1693"/>
    <lineage>
        <taxon>Bacteria</taxon>
        <taxon>Bacillati</taxon>
        <taxon>Actinomycetota</taxon>
        <taxon>Actinomycetes</taxon>
        <taxon>Bifidobacteriales</taxon>
        <taxon>Bifidobacteriaceae</taxon>
        <taxon>Bifidobacterium</taxon>
    </lineage>
</organism>
<evidence type="ECO:0000259" key="5">
    <source>
        <dbReference type="PROSITE" id="PS50968"/>
    </source>
</evidence>
<dbReference type="GO" id="GO:0005960">
    <property type="term" value="C:glycine cleavage complex"/>
    <property type="evidence" value="ECO:0007669"/>
    <property type="project" value="InterPro"/>
</dbReference>
<dbReference type="STRING" id="1693.BMIN_0903"/>
<evidence type="ECO:0000256" key="1">
    <source>
        <dbReference type="ARBA" id="ARBA00009249"/>
    </source>
</evidence>
<comment type="caution">
    <text evidence="6">The sequence shown here is derived from an EMBL/GenBank/DDBJ whole genome shotgun (WGS) entry which is preliminary data.</text>
</comment>
<dbReference type="InterPro" id="IPR017453">
    <property type="entry name" value="GCV_H_sub"/>
</dbReference>
<evidence type="ECO:0000256" key="3">
    <source>
        <dbReference type="HAMAP-Rule" id="MF_00272"/>
    </source>
</evidence>
<dbReference type="GO" id="GO:0005829">
    <property type="term" value="C:cytosol"/>
    <property type="evidence" value="ECO:0007669"/>
    <property type="project" value="TreeGrafter"/>
</dbReference>
<dbReference type="eggNOG" id="COG0509">
    <property type="taxonomic scope" value="Bacteria"/>
</dbReference>
<dbReference type="RefSeq" id="WP_022861832.1">
    <property type="nucleotide sequence ID" value="NZ_JGZD01000005.1"/>
</dbReference>
<gene>
    <name evidence="3" type="primary">gcvH</name>
    <name evidence="6" type="ORF">BMIN_0903</name>
</gene>
<feature type="modified residue" description="N6-lipoyllysine" evidence="3 4">
    <location>
        <position position="74"/>
    </location>
</feature>
<dbReference type="NCBIfam" id="TIGR00527">
    <property type="entry name" value="gcvH"/>
    <property type="match status" value="1"/>
</dbReference>
<dbReference type="NCBIfam" id="NF002270">
    <property type="entry name" value="PRK01202.1"/>
    <property type="match status" value="1"/>
</dbReference>
<dbReference type="Pfam" id="PF01597">
    <property type="entry name" value="GCV_H"/>
    <property type="match status" value="1"/>
</dbReference>
<dbReference type="GO" id="GO:0009249">
    <property type="term" value="P:protein lipoylation"/>
    <property type="evidence" value="ECO:0007669"/>
    <property type="project" value="TreeGrafter"/>
</dbReference>
<keyword evidence="7" id="KW-1185">Reference proteome</keyword>
<evidence type="ECO:0000313" key="7">
    <source>
        <dbReference type="Proteomes" id="UP000029014"/>
    </source>
</evidence>
<comment type="function">
    <text evidence="3">The glycine cleavage system catalyzes the degradation of glycine. The H protein shuttles the methylamine group of glycine from the P protein to the T protein.</text>
</comment>
<evidence type="ECO:0000256" key="4">
    <source>
        <dbReference type="PIRSR" id="PIRSR617453-50"/>
    </source>
</evidence>
<dbReference type="HAMAP" id="MF_00272">
    <property type="entry name" value="GcvH"/>
    <property type="match status" value="1"/>
</dbReference>
<dbReference type="SUPFAM" id="SSF51230">
    <property type="entry name" value="Single hybrid motif"/>
    <property type="match status" value="1"/>
</dbReference>
<dbReference type="InterPro" id="IPR033753">
    <property type="entry name" value="GCV_H/Fam206"/>
</dbReference>
<dbReference type="InterPro" id="IPR000089">
    <property type="entry name" value="Biotin_lipoyl"/>
</dbReference>
<dbReference type="CDD" id="cd06848">
    <property type="entry name" value="GCS_H"/>
    <property type="match status" value="1"/>
</dbReference>
<dbReference type="InterPro" id="IPR011053">
    <property type="entry name" value="Single_hybrid_motif"/>
</dbReference>
<name>A0A087BSA9_9BIFI</name>
<dbReference type="InterPro" id="IPR002930">
    <property type="entry name" value="GCV_H"/>
</dbReference>
<keyword evidence="2 3" id="KW-0450">Lipoyl</keyword>
<dbReference type="GO" id="GO:0019464">
    <property type="term" value="P:glycine decarboxylation via glycine cleavage system"/>
    <property type="evidence" value="ECO:0007669"/>
    <property type="project" value="UniProtKB-UniRule"/>
</dbReference>
<comment type="subunit">
    <text evidence="3">The glycine cleavage system is composed of four proteins: P, T, L and H.</text>
</comment>
<comment type="cofactor">
    <cofactor evidence="3">
        <name>(R)-lipoate</name>
        <dbReference type="ChEBI" id="CHEBI:83088"/>
    </cofactor>
    <text evidence="3">Binds 1 lipoyl cofactor covalently.</text>
</comment>